<evidence type="ECO:0000256" key="4">
    <source>
        <dbReference type="ARBA" id="ARBA00013244"/>
    </source>
</evidence>
<keyword evidence="9 11" id="KW-0472">Membrane</keyword>
<evidence type="ECO:0000313" key="13">
    <source>
        <dbReference type="Proteomes" id="UP001497623"/>
    </source>
</evidence>
<dbReference type="InterPro" id="IPR004299">
    <property type="entry name" value="MBOAT_fam"/>
</dbReference>
<dbReference type="GO" id="GO:0005789">
    <property type="term" value="C:endoplasmic reticulum membrane"/>
    <property type="evidence" value="ECO:0007669"/>
    <property type="project" value="UniProtKB-SubCell"/>
</dbReference>
<dbReference type="GO" id="GO:0004144">
    <property type="term" value="F:diacylglycerol O-acyltransferase activity"/>
    <property type="evidence" value="ECO:0007669"/>
    <property type="project" value="UniProtKB-EC"/>
</dbReference>
<feature type="transmembrane region" description="Helical" evidence="11">
    <location>
        <begin position="178"/>
        <end position="199"/>
    </location>
</feature>
<feature type="transmembrane region" description="Helical" evidence="11">
    <location>
        <begin position="348"/>
        <end position="367"/>
    </location>
</feature>
<keyword evidence="6 11" id="KW-0812">Transmembrane</keyword>
<name>A0AAV2RRH6_MEGNR</name>
<evidence type="ECO:0000256" key="3">
    <source>
        <dbReference type="ARBA" id="ARBA00009010"/>
    </source>
</evidence>
<dbReference type="Pfam" id="PF03062">
    <property type="entry name" value="MBOAT"/>
    <property type="match status" value="1"/>
</dbReference>
<dbReference type="PANTHER" id="PTHR10408">
    <property type="entry name" value="STEROL O-ACYLTRANSFERASE"/>
    <property type="match status" value="1"/>
</dbReference>
<dbReference type="EC" id="2.3.1.20" evidence="4"/>
<accession>A0AAV2RRH6</accession>
<feature type="transmembrane region" description="Helical" evidence="11">
    <location>
        <begin position="134"/>
        <end position="151"/>
    </location>
</feature>
<feature type="transmembrane region" description="Helical" evidence="11">
    <location>
        <begin position="398"/>
        <end position="416"/>
    </location>
</feature>
<sequence>MYSKPSRRSYHDLSIAADHRQRFEPAIMDHIYERALLILHILRYIRRATAPNTYESRNKDGNTKTLLDIICMTLTSDLAVPHFYCLIQIKTNSLNRHRLPEGSAMGPRYKNNPISCPRDSLLTWTSGFEKFDGFYVWAVILLTMGGTRLFLENVNKYGIQVSPESFLDFVFSQGQDELFYRTPMFLILFNFHYLFVYYLEHELAKGKISSSRGTVIHVVHLVLVVLIPAVLMLCFPNMFSLLGRCIICCFTWISVFKIWSYIQVNKWCRRTLDAQKKKKFGRSKSFRTPKDESDDEEEEAPVAQSVVKYPNNLTLSDLYYFLLVPTLCYELNYPRSQRIRRGFLLKRIFEVILMINVQLAMVQQWVIPSVKNSFKAFAEMDYLSCIERILKLAIPNHLLWLIFFYIMFHSFLNVLAEILRFGDRKFYEDWWNARDVGTFWRLWNFPFHKWAVRHMYIPMLKSKYSRTSASVAVFLLSAIFHEYLVSVPLRMYKVLTFLAFIGMIPLVYISTKVADRFGDRFGNAIVWLFLILGQPAGLLVYYHDYIVKNYSVDQL</sequence>
<feature type="transmembrane region" description="Helical" evidence="11">
    <location>
        <begin position="215"/>
        <end position="235"/>
    </location>
</feature>
<evidence type="ECO:0000256" key="5">
    <source>
        <dbReference type="ARBA" id="ARBA00022679"/>
    </source>
</evidence>
<feature type="transmembrane region" description="Helical" evidence="11">
    <location>
        <begin position="241"/>
        <end position="262"/>
    </location>
</feature>
<evidence type="ECO:0000256" key="10">
    <source>
        <dbReference type="ARBA" id="ARBA00023315"/>
    </source>
</evidence>
<feature type="transmembrane region" description="Helical" evidence="11">
    <location>
        <begin position="464"/>
        <end position="485"/>
    </location>
</feature>
<comment type="subcellular location">
    <subcellularLocation>
        <location evidence="1">Endoplasmic reticulum membrane</location>
        <topology evidence="1">Multi-pass membrane protein</topology>
    </subcellularLocation>
</comment>
<evidence type="ECO:0000256" key="1">
    <source>
        <dbReference type="ARBA" id="ARBA00004477"/>
    </source>
</evidence>
<dbReference type="EMBL" id="CAXKWB010031584">
    <property type="protein sequence ID" value="CAL4139820.1"/>
    <property type="molecule type" value="Genomic_DNA"/>
</dbReference>
<dbReference type="InterPro" id="IPR014371">
    <property type="entry name" value="Oat_ACAT_DAG_ARE"/>
</dbReference>
<evidence type="ECO:0000256" key="11">
    <source>
        <dbReference type="SAM" id="Phobius"/>
    </source>
</evidence>
<proteinExistence type="inferred from homology"/>
<comment type="caution">
    <text evidence="12">The sequence shown here is derived from an EMBL/GenBank/DDBJ whole genome shotgun (WGS) entry which is preliminary data.</text>
</comment>
<dbReference type="GO" id="GO:0019432">
    <property type="term" value="P:triglyceride biosynthetic process"/>
    <property type="evidence" value="ECO:0007669"/>
    <property type="project" value="TreeGrafter"/>
</dbReference>
<feature type="transmembrane region" description="Helical" evidence="11">
    <location>
        <begin position="521"/>
        <end position="542"/>
    </location>
</feature>
<reference evidence="12 13" key="1">
    <citation type="submission" date="2024-05" db="EMBL/GenBank/DDBJ databases">
        <authorList>
            <person name="Wallberg A."/>
        </authorList>
    </citation>
    <scope>NUCLEOTIDE SEQUENCE [LARGE SCALE GENOMIC DNA]</scope>
</reference>
<evidence type="ECO:0000256" key="2">
    <source>
        <dbReference type="ARBA" id="ARBA00005189"/>
    </source>
</evidence>
<dbReference type="AlphaFoldDB" id="A0AAV2RRH6"/>
<comment type="pathway">
    <text evidence="2">Lipid metabolism.</text>
</comment>
<dbReference type="Proteomes" id="UP001497623">
    <property type="component" value="Unassembled WGS sequence"/>
</dbReference>
<keyword evidence="5" id="KW-0808">Transferase</keyword>
<feature type="transmembrane region" description="Helical" evidence="11">
    <location>
        <begin position="491"/>
        <end position="509"/>
    </location>
</feature>
<evidence type="ECO:0000256" key="8">
    <source>
        <dbReference type="ARBA" id="ARBA00022989"/>
    </source>
</evidence>
<feature type="non-terminal residue" evidence="12">
    <location>
        <position position="555"/>
    </location>
</feature>
<comment type="similarity">
    <text evidence="3">Belongs to the membrane-bound acyltransferase family. Sterol o-acyltransferase subfamily.</text>
</comment>
<evidence type="ECO:0000256" key="7">
    <source>
        <dbReference type="ARBA" id="ARBA00022824"/>
    </source>
</evidence>
<organism evidence="12 13">
    <name type="scientific">Meganyctiphanes norvegica</name>
    <name type="common">Northern krill</name>
    <name type="synonym">Thysanopoda norvegica</name>
    <dbReference type="NCBI Taxonomy" id="48144"/>
    <lineage>
        <taxon>Eukaryota</taxon>
        <taxon>Metazoa</taxon>
        <taxon>Ecdysozoa</taxon>
        <taxon>Arthropoda</taxon>
        <taxon>Crustacea</taxon>
        <taxon>Multicrustacea</taxon>
        <taxon>Malacostraca</taxon>
        <taxon>Eumalacostraca</taxon>
        <taxon>Eucarida</taxon>
        <taxon>Euphausiacea</taxon>
        <taxon>Euphausiidae</taxon>
        <taxon>Meganyctiphanes</taxon>
    </lineage>
</organism>
<dbReference type="PANTHER" id="PTHR10408:SF7">
    <property type="entry name" value="DIACYLGLYCEROL O-ACYLTRANSFERASE 1"/>
    <property type="match status" value="1"/>
</dbReference>
<evidence type="ECO:0000313" key="12">
    <source>
        <dbReference type="EMBL" id="CAL4139820.1"/>
    </source>
</evidence>
<keyword evidence="13" id="KW-1185">Reference proteome</keyword>
<evidence type="ECO:0000256" key="6">
    <source>
        <dbReference type="ARBA" id="ARBA00022692"/>
    </source>
</evidence>
<keyword evidence="7" id="KW-0256">Endoplasmic reticulum</keyword>
<evidence type="ECO:0000256" key="9">
    <source>
        <dbReference type="ARBA" id="ARBA00023136"/>
    </source>
</evidence>
<keyword evidence="10" id="KW-0012">Acyltransferase</keyword>
<keyword evidence="8 11" id="KW-1133">Transmembrane helix</keyword>
<protein>
    <recommendedName>
        <fullName evidence="4">diacylglycerol O-acyltransferase</fullName>
        <ecNumber evidence="4">2.3.1.20</ecNumber>
    </recommendedName>
</protein>
<gene>
    <name evidence="12" type="ORF">MNOR_LOCUS28520</name>
</gene>